<feature type="transmembrane region" description="Helical" evidence="11">
    <location>
        <begin position="127"/>
        <end position="150"/>
    </location>
</feature>
<reference evidence="13" key="1">
    <citation type="submission" date="2025-08" db="UniProtKB">
        <authorList>
            <consortium name="RefSeq"/>
        </authorList>
    </citation>
    <scope>IDENTIFICATION</scope>
</reference>
<dbReference type="Pfam" id="PF03402">
    <property type="entry name" value="V1R"/>
    <property type="match status" value="1"/>
</dbReference>
<evidence type="ECO:0000313" key="12">
    <source>
        <dbReference type="Proteomes" id="UP000694923"/>
    </source>
</evidence>
<keyword evidence="12" id="KW-1185">Reference proteome</keyword>
<keyword evidence="4 11" id="KW-0589">Pheromone response</keyword>
<evidence type="ECO:0000256" key="9">
    <source>
        <dbReference type="ARBA" id="ARBA00023170"/>
    </source>
</evidence>
<dbReference type="InterPro" id="IPR004072">
    <property type="entry name" value="Vmron_rcpt_1"/>
</dbReference>
<dbReference type="RefSeq" id="XP_008593118.1">
    <property type="nucleotide sequence ID" value="XM_008594896.1"/>
</dbReference>
<keyword evidence="9 11" id="KW-0675">Receptor</keyword>
<feature type="transmembrane region" description="Helical" evidence="11">
    <location>
        <begin position="182"/>
        <end position="206"/>
    </location>
</feature>
<protein>
    <recommendedName>
        <fullName evidence="11">Vomeronasal type-1 receptor</fullName>
    </recommendedName>
</protein>
<dbReference type="SUPFAM" id="SSF81321">
    <property type="entry name" value="Family A G protein-coupled receptor-like"/>
    <property type="match status" value="1"/>
</dbReference>
<evidence type="ECO:0000256" key="2">
    <source>
        <dbReference type="ARBA" id="ARBA00010663"/>
    </source>
</evidence>
<evidence type="ECO:0000256" key="11">
    <source>
        <dbReference type="RuleBase" id="RU364061"/>
    </source>
</evidence>
<keyword evidence="6 11" id="KW-1133">Transmembrane helix</keyword>
<feature type="transmembrane region" description="Helical" evidence="11">
    <location>
        <begin position="266"/>
        <end position="288"/>
    </location>
</feature>
<dbReference type="GeneID" id="103610810"/>
<evidence type="ECO:0000256" key="5">
    <source>
        <dbReference type="ARBA" id="ARBA00022692"/>
    </source>
</evidence>
<keyword evidence="7 11" id="KW-0297">G-protein coupled receptor</keyword>
<sequence length="303" mass="34211">MDAGKLELGIIFLIQTGVGILGNSSLLCLYNFSLLTGYKWRPTDVILSQLVLANSLVLFSKGIPQTMAAFGLKNFLNSAGCKVVFYYYRVGTGVSFSNICLLNGFQAIMLNPSICRRMEHKIRSPKFIGFCCSLCWVLQLLINSCVPILVNRSLNSENFTVKKSHGYCSWIMPEKFSSLYTVIYFSPGFVTLGFMIWASGSMVIFLHKHKQRVQYIHSNSLSKPRRSYEARATYTILILTSSFFTFNSIYTILTVWMTLVANPGQWMVNSSVLVASCFPTFSPFLLIVNDSRVFKFCFACRAR</sequence>
<keyword evidence="8 11" id="KW-0472">Membrane</keyword>
<evidence type="ECO:0000313" key="13">
    <source>
        <dbReference type="RefSeq" id="XP_008593118.1"/>
    </source>
</evidence>
<keyword evidence="5 11" id="KW-0812">Transmembrane</keyword>
<feature type="transmembrane region" description="Helical" evidence="11">
    <location>
        <begin position="12"/>
        <end position="33"/>
    </location>
</feature>
<name>A0ABM0SJS7_GALVR</name>
<organism evidence="12 13">
    <name type="scientific">Galeopterus variegatus</name>
    <name type="common">Malayan flying lemur</name>
    <name type="synonym">Cynocephalus variegatus</name>
    <dbReference type="NCBI Taxonomy" id="482537"/>
    <lineage>
        <taxon>Eukaryota</taxon>
        <taxon>Metazoa</taxon>
        <taxon>Chordata</taxon>
        <taxon>Craniata</taxon>
        <taxon>Vertebrata</taxon>
        <taxon>Euteleostomi</taxon>
        <taxon>Mammalia</taxon>
        <taxon>Eutheria</taxon>
        <taxon>Euarchontoglires</taxon>
        <taxon>Dermoptera</taxon>
        <taxon>Cynocephalidae</taxon>
        <taxon>Galeopterus</taxon>
    </lineage>
</organism>
<feature type="transmembrane region" description="Helical" evidence="11">
    <location>
        <begin position="84"/>
        <end position="106"/>
    </location>
</feature>
<evidence type="ECO:0000256" key="4">
    <source>
        <dbReference type="ARBA" id="ARBA00022507"/>
    </source>
</evidence>
<evidence type="ECO:0000256" key="6">
    <source>
        <dbReference type="ARBA" id="ARBA00022989"/>
    </source>
</evidence>
<dbReference type="PRINTS" id="PR01534">
    <property type="entry name" value="VOMERONASL1R"/>
</dbReference>
<keyword evidence="3 11" id="KW-1003">Cell membrane</keyword>
<comment type="similarity">
    <text evidence="2 11">Belongs to the G-protein coupled receptor 1 family.</text>
</comment>
<gene>
    <name evidence="13" type="primary">LOC103610810</name>
</gene>
<accession>A0ABM0SJS7</accession>
<dbReference type="Proteomes" id="UP000694923">
    <property type="component" value="Unplaced"/>
</dbReference>
<dbReference type="PANTHER" id="PTHR24062">
    <property type="entry name" value="VOMERONASAL TYPE-1 RECEPTOR"/>
    <property type="match status" value="1"/>
</dbReference>
<comment type="subcellular location">
    <subcellularLocation>
        <location evidence="1 11">Cell membrane</location>
        <topology evidence="1 11">Multi-pass membrane protein</topology>
    </subcellularLocation>
</comment>
<feature type="transmembrane region" description="Helical" evidence="11">
    <location>
        <begin position="45"/>
        <end position="64"/>
    </location>
</feature>
<keyword evidence="10 11" id="KW-0807">Transducer</keyword>
<evidence type="ECO:0000256" key="10">
    <source>
        <dbReference type="ARBA" id="ARBA00023224"/>
    </source>
</evidence>
<evidence type="ECO:0000256" key="1">
    <source>
        <dbReference type="ARBA" id="ARBA00004651"/>
    </source>
</evidence>
<evidence type="ECO:0000256" key="8">
    <source>
        <dbReference type="ARBA" id="ARBA00023136"/>
    </source>
</evidence>
<feature type="transmembrane region" description="Helical" evidence="11">
    <location>
        <begin position="232"/>
        <end position="260"/>
    </location>
</feature>
<evidence type="ECO:0000256" key="3">
    <source>
        <dbReference type="ARBA" id="ARBA00022475"/>
    </source>
</evidence>
<proteinExistence type="inferred from homology"/>
<dbReference type="Gene3D" id="1.20.1070.10">
    <property type="entry name" value="Rhodopsin 7-helix transmembrane proteins"/>
    <property type="match status" value="1"/>
</dbReference>
<evidence type="ECO:0000256" key="7">
    <source>
        <dbReference type="ARBA" id="ARBA00023040"/>
    </source>
</evidence>